<reference evidence="2 3" key="1">
    <citation type="journal article" date="2016" name="Genome Biol. Evol.">
        <title>Divergent and convergent evolution of fungal pathogenicity.</title>
        <authorList>
            <person name="Shang Y."/>
            <person name="Xiao G."/>
            <person name="Zheng P."/>
            <person name="Cen K."/>
            <person name="Zhan S."/>
            <person name="Wang C."/>
        </authorList>
    </citation>
    <scope>NUCLEOTIDE SEQUENCE [LARGE SCALE GENOMIC DNA]</scope>
    <source>
        <strain evidence="2 3">RCEF 3172</strain>
    </source>
</reference>
<keyword evidence="3" id="KW-1185">Reference proteome</keyword>
<dbReference type="EMBL" id="AZHA01000017">
    <property type="protein sequence ID" value="OAA41126.1"/>
    <property type="molecule type" value="Genomic_DNA"/>
</dbReference>
<evidence type="ECO:0000313" key="3">
    <source>
        <dbReference type="Proteomes" id="UP000076863"/>
    </source>
</evidence>
<proteinExistence type="predicted"/>
<evidence type="ECO:0000313" key="2">
    <source>
        <dbReference type="EMBL" id="OAA41126.1"/>
    </source>
</evidence>
<comment type="caution">
    <text evidence="2">The sequence shown here is derived from an EMBL/GenBank/DDBJ whole genome shotgun (WGS) entry which is preliminary data.</text>
</comment>
<feature type="compositionally biased region" description="Low complexity" evidence="1">
    <location>
        <begin position="350"/>
        <end position="363"/>
    </location>
</feature>
<feature type="region of interest" description="Disordered" evidence="1">
    <location>
        <begin position="346"/>
        <end position="372"/>
    </location>
</feature>
<name>A0A167CF02_9HYPO</name>
<dbReference type="AlphaFoldDB" id="A0A167CF02"/>
<organism evidence="2 3">
    <name type="scientific">Beauveria brongniartii RCEF 3172</name>
    <dbReference type="NCBI Taxonomy" id="1081107"/>
    <lineage>
        <taxon>Eukaryota</taxon>
        <taxon>Fungi</taxon>
        <taxon>Dikarya</taxon>
        <taxon>Ascomycota</taxon>
        <taxon>Pezizomycotina</taxon>
        <taxon>Sordariomycetes</taxon>
        <taxon>Hypocreomycetidae</taxon>
        <taxon>Hypocreales</taxon>
        <taxon>Cordycipitaceae</taxon>
        <taxon>Beauveria</taxon>
        <taxon>Beauveria brongniartii</taxon>
    </lineage>
</organism>
<gene>
    <name evidence="2" type="ORF">BBO_05662</name>
</gene>
<sequence length="389" mass="43837">MVDWEVLDLSIGTSNAYQQSAQLYANGRMQVVVHVWISAQTKGTNQPYNLNPDELSNIALVDYNDPYNGLDRDGEMRGDWQYSEKPGEYTQPLPSSRVVGAATDLPQLARGSQTQTYWVTTTAQENKDIAASIYQPDGILVNTTMASFESRITLQGLTPIVYTTDKDSTAVDKVFVTQGSYHCDWEGSYNPYWHQDNFYFSTKQFPLHNVELHWYDRTGHDNGHDNDPCLVGAFAKQLQNDYQVSHSADLNVFFIWEHGTKSPTKAGLYRKWGNITANAYANIEVDQRAQALCLTRLKFNFFPGLGELWGAQWAFSPWFIVYDIHGNSGTFEAKFSEDHDSVVIQDSRRSSATASSDKASVSKQAIKPSLHDKAETEAAVEAFKEKYKV</sequence>
<evidence type="ECO:0000256" key="1">
    <source>
        <dbReference type="SAM" id="MobiDB-lite"/>
    </source>
</evidence>
<dbReference type="Proteomes" id="UP000076863">
    <property type="component" value="Unassembled WGS sequence"/>
</dbReference>
<dbReference type="OrthoDB" id="5145419at2759"/>
<accession>A0A167CF02</accession>
<protein>
    <submittedName>
        <fullName evidence="2">Uncharacterized protein</fullName>
    </submittedName>
</protein>